<dbReference type="STRING" id="272621.LBA1118"/>
<sequence length="74" mass="8493">MSKLITPAGFYTEKTQTIKNVATYFKDDFAYNLELAQEQDKQKSRKEIPSIHGIGFETADMYGLRSGYLFLSFV</sequence>
<accession>Q5FK12</accession>
<dbReference type="HOGENOM" id="CLU_2683054_0_0_9"/>
<dbReference type="Proteomes" id="UP000006381">
    <property type="component" value="Chromosome"/>
</dbReference>
<keyword evidence="2" id="KW-1185">Reference proteome</keyword>
<proteinExistence type="predicted"/>
<dbReference type="KEGG" id="lac:LBA1118"/>
<evidence type="ECO:0000313" key="2">
    <source>
        <dbReference type="Proteomes" id="UP000006381"/>
    </source>
</evidence>
<dbReference type="PATRIC" id="fig|272621.13.peg.1064"/>
<dbReference type="EMBL" id="CP000033">
    <property type="protein sequence ID" value="AAV42962.1"/>
    <property type="molecule type" value="Genomic_DNA"/>
</dbReference>
<organism evidence="2">
    <name type="scientific">Lactobacillus acidophilus (strain ATCC 700396 / NCK56 / N2 / NCFM)</name>
    <dbReference type="NCBI Taxonomy" id="272621"/>
    <lineage>
        <taxon>Bacteria</taxon>
        <taxon>Bacillati</taxon>
        <taxon>Bacillota</taxon>
        <taxon>Bacilli</taxon>
        <taxon>Lactobacillales</taxon>
        <taxon>Lactobacillaceae</taxon>
        <taxon>Lactobacillus</taxon>
    </lineage>
</organism>
<dbReference type="SUPFAM" id="SSF48150">
    <property type="entry name" value="DNA-glycosylase"/>
    <property type="match status" value="1"/>
</dbReference>
<gene>
    <name evidence="1" type="ordered locus">LBA1118</name>
</gene>
<protein>
    <submittedName>
        <fullName evidence="1">Uncharacterized protein</fullName>
    </submittedName>
</protein>
<dbReference type="BioCyc" id="LACI272621:G1G49-1113-MONOMER"/>
<name>Q5FK12_LACAC</name>
<evidence type="ECO:0000313" key="1">
    <source>
        <dbReference type="EMBL" id="AAV42962.1"/>
    </source>
</evidence>
<dbReference type="GO" id="GO:0006281">
    <property type="term" value="P:DNA repair"/>
    <property type="evidence" value="ECO:0007669"/>
    <property type="project" value="InterPro"/>
</dbReference>
<dbReference type="GeneID" id="93289777"/>
<reference evidence="1 2" key="1">
    <citation type="journal article" date="2005" name="Proc. Natl. Acad. Sci. U.S.A.">
        <title>Complete genome sequence of the probiotic lactic acid bacterium Lactobacillus acidophilus NCFM.</title>
        <authorList>
            <person name="Altermann E."/>
            <person name="Russell W.M."/>
            <person name="Azcarate-Peril M.A."/>
            <person name="Barrangou R."/>
            <person name="Buck B.L."/>
            <person name="McAuliffe O."/>
            <person name="Souther N."/>
            <person name="Dobson A."/>
            <person name="Duong T."/>
            <person name="Callanan M."/>
            <person name="Lick S."/>
            <person name="Hamrick A."/>
            <person name="Cano R."/>
            <person name="Klaenhammer T.R."/>
        </authorList>
    </citation>
    <scope>NUCLEOTIDE SEQUENCE [LARGE SCALE GENOMIC DNA]</scope>
    <source>
        <strain evidence="2">ATCC 700396 / NCK56 / N2 / NCFM</strain>
    </source>
</reference>
<dbReference type="OrthoDB" id="9802365at2"/>
<dbReference type="InterPro" id="IPR011257">
    <property type="entry name" value="DNA_glycosylase"/>
</dbReference>
<dbReference type="AlphaFoldDB" id="Q5FK12"/>
<dbReference type="Gene3D" id="1.10.340.30">
    <property type="entry name" value="Hypothetical protein, domain 2"/>
    <property type="match status" value="1"/>
</dbReference>
<dbReference type="GO" id="GO:0003824">
    <property type="term" value="F:catalytic activity"/>
    <property type="evidence" value="ECO:0007669"/>
    <property type="project" value="InterPro"/>
</dbReference>
<dbReference type="RefSeq" id="WP_003547466.1">
    <property type="nucleotide sequence ID" value="NC_006814.3"/>
</dbReference>